<dbReference type="Proteomes" id="UP001371305">
    <property type="component" value="Unassembled WGS sequence"/>
</dbReference>
<sequence length="432" mass="48354">MRAKSAAVFLATCAVTAIGWIVLWPGTPAEPVAAAVPEPAAKPWRRDELDALVAAIENAKSDGEKLQAALRLERIPSTEILSALSSIQTTRDGELTLSAKALLIRWASQDPEAAIAWAWQEFRSKPAWKTAFQQIGPAWAWRDPEGLKAWTLAQLEARPPDRGKDFFDDYSIEQAKNLDAPGLKFADLNLISGWLLREDPKLGMEVFLKRGGFSSHDDRWEDTLTDPRLVERAMQAFPPEMIEVLKTRDATKPFTLGPETHAQTLLRLWRKLDPDGFRNSSYVSYLPENSFEAVTITAKEWAEVPADQREKAAQEKLASVSERQRPSSATIIAKEWATTDPAACRAWIESLSGKDASWATSEYVRGQAASSLTETLDWVDRFDPERRGEYLVQAFDIWLKANPESQPDFSGWSESRRQTWSDLVALTKLGTP</sequence>
<organism evidence="1 2">
    <name type="scientific">Luteolibacter soli</name>
    <dbReference type="NCBI Taxonomy" id="3135280"/>
    <lineage>
        <taxon>Bacteria</taxon>
        <taxon>Pseudomonadati</taxon>
        <taxon>Verrucomicrobiota</taxon>
        <taxon>Verrucomicrobiia</taxon>
        <taxon>Verrucomicrobiales</taxon>
        <taxon>Verrucomicrobiaceae</taxon>
        <taxon>Luteolibacter</taxon>
    </lineage>
</organism>
<evidence type="ECO:0008006" key="3">
    <source>
        <dbReference type="Google" id="ProtNLM"/>
    </source>
</evidence>
<keyword evidence="2" id="KW-1185">Reference proteome</keyword>
<comment type="caution">
    <text evidence="1">The sequence shown here is derived from an EMBL/GenBank/DDBJ whole genome shotgun (WGS) entry which is preliminary data.</text>
</comment>
<dbReference type="RefSeq" id="WP_341405945.1">
    <property type="nucleotide sequence ID" value="NZ_JBBUKT010000006.1"/>
</dbReference>
<evidence type="ECO:0000313" key="2">
    <source>
        <dbReference type="Proteomes" id="UP001371305"/>
    </source>
</evidence>
<dbReference type="EMBL" id="JBBUKT010000006">
    <property type="protein sequence ID" value="MEK7952187.1"/>
    <property type="molecule type" value="Genomic_DNA"/>
</dbReference>
<evidence type="ECO:0000313" key="1">
    <source>
        <dbReference type="EMBL" id="MEK7952187.1"/>
    </source>
</evidence>
<name>A0ABU9AYV9_9BACT</name>
<gene>
    <name evidence="1" type="ORF">WKV53_16875</name>
</gene>
<accession>A0ABU9AYV9</accession>
<reference evidence="1 2" key="1">
    <citation type="submission" date="2024-04" db="EMBL/GenBank/DDBJ databases">
        <title>Luteolibacter sp. isolated from soil.</title>
        <authorList>
            <person name="An J."/>
        </authorList>
    </citation>
    <scope>NUCLEOTIDE SEQUENCE [LARGE SCALE GENOMIC DNA]</scope>
    <source>
        <strain evidence="1 2">Y139</strain>
    </source>
</reference>
<protein>
    <recommendedName>
        <fullName evidence="3">DUF4034 domain-containing protein</fullName>
    </recommendedName>
</protein>
<proteinExistence type="predicted"/>